<evidence type="ECO:0000256" key="5">
    <source>
        <dbReference type="ARBA" id="ARBA00022801"/>
    </source>
</evidence>
<dbReference type="PANTHER" id="PTHR32282">
    <property type="entry name" value="BINDING PROTEIN TRANSPEPTIDASE, PUTATIVE-RELATED"/>
    <property type="match status" value="1"/>
</dbReference>
<keyword evidence="5" id="KW-0378">Hydrolase</keyword>
<keyword evidence="1" id="KW-0121">Carboxypeptidase</keyword>
<keyword evidence="14" id="KW-1185">Reference proteome</keyword>
<keyword evidence="4 13" id="KW-0808">Transferase</keyword>
<evidence type="ECO:0000259" key="11">
    <source>
        <dbReference type="Pfam" id="PF00905"/>
    </source>
</evidence>
<evidence type="ECO:0000313" key="14">
    <source>
        <dbReference type="Proteomes" id="UP001596392"/>
    </source>
</evidence>
<dbReference type="Gene3D" id="3.40.710.10">
    <property type="entry name" value="DD-peptidase/beta-lactamase superfamily"/>
    <property type="match status" value="1"/>
</dbReference>
<feature type="domain" description="Glycosyl transferase family 51" evidence="12">
    <location>
        <begin position="220"/>
        <end position="406"/>
    </location>
</feature>
<evidence type="ECO:0000256" key="8">
    <source>
        <dbReference type="ARBA" id="ARBA00049902"/>
    </source>
</evidence>
<feature type="transmembrane region" description="Helical" evidence="10">
    <location>
        <begin position="170"/>
        <end position="195"/>
    </location>
</feature>
<dbReference type="InterPro" id="IPR012338">
    <property type="entry name" value="Beta-lactam/transpept-like"/>
</dbReference>
<accession>A0ABW2H1A6</accession>
<protein>
    <submittedName>
        <fullName evidence="13">Transglycosylase domain-containing protein</fullName>
        <ecNumber evidence="13">2.4.-.-</ecNumber>
    </submittedName>
</protein>
<comment type="caution">
    <text evidence="13">The sequence shown here is derived from an EMBL/GenBank/DDBJ whole genome shotgun (WGS) entry which is preliminary data.</text>
</comment>
<keyword evidence="10" id="KW-0812">Transmembrane</keyword>
<dbReference type="EC" id="2.4.-.-" evidence="13"/>
<dbReference type="InterPro" id="IPR050396">
    <property type="entry name" value="Glycosyltr_51/Transpeptidase"/>
</dbReference>
<gene>
    <name evidence="13" type="ORF">ACFQO7_19835</name>
</gene>
<dbReference type="RefSeq" id="WP_376807727.1">
    <property type="nucleotide sequence ID" value="NZ_JBHTAC010000019.1"/>
</dbReference>
<feature type="compositionally biased region" description="Low complexity" evidence="9">
    <location>
        <begin position="36"/>
        <end position="56"/>
    </location>
</feature>
<dbReference type="GO" id="GO:0016757">
    <property type="term" value="F:glycosyltransferase activity"/>
    <property type="evidence" value="ECO:0007669"/>
    <property type="project" value="UniProtKB-KW"/>
</dbReference>
<feature type="compositionally biased region" description="Gly residues" evidence="9">
    <location>
        <begin position="57"/>
        <end position="79"/>
    </location>
</feature>
<feature type="compositionally biased region" description="Low complexity" evidence="9">
    <location>
        <begin position="148"/>
        <end position="159"/>
    </location>
</feature>
<keyword evidence="6" id="KW-0511">Multifunctional enzyme</keyword>
<dbReference type="SUPFAM" id="SSF53955">
    <property type="entry name" value="Lysozyme-like"/>
    <property type="match status" value="1"/>
</dbReference>
<dbReference type="Pfam" id="PF00905">
    <property type="entry name" value="Transpeptidase"/>
    <property type="match status" value="1"/>
</dbReference>
<evidence type="ECO:0000313" key="13">
    <source>
        <dbReference type="EMBL" id="MFC7244732.1"/>
    </source>
</evidence>
<dbReference type="InterPro" id="IPR036950">
    <property type="entry name" value="PBP_transglycosylase"/>
</dbReference>
<dbReference type="InterPro" id="IPR001264">
    <property type="entry name" value="Glyco_trans_51"/>
</dbReference>
<evidence type="ECO:0000256" key="7">
    <source>
        <dbReference type="ARBA" id="ARBA00034000"/>
    </source>
</evidence>
<dbReference type="Proteomes" id="UP001596392">
    <property type="component" value="Unassembled WGS sequence"/>
</dbReference>
<evidence type="ECO:0000256" key="3">
    <source>
        <dbReference type="ARBA" id="ARBA00022676"/>
    </source>
</evidence>
<keyword evidence="10" id="KW-0472">Membrane</keyword>
<keyword evidence="10" id="KW-1133">Transmembrane helix</keyword>
<evidence type="ECO:0000256" key="2">
    <source>
        <dbReference type="ARBA" id="ARBA00022670"/>
    </source>
</evidence>
<feature type="compositionally biased region" description="Gly residues" evidence="9">
    <location>
        <begin position="943"/>
        <end position="952"/>
    </location>
</feature>
<dbReference type="InterPro" id="IPR001460">
    <property type="entry name" value="PCN-bd_Tpept"/>
</dbReference>
<feature type="region of interest" description="Disordered" evidence="9">
    <location>
        <begin position="912"/>
        <end position="979"/>
    </location>
</feature>
<feature type="region of interest" description="Disordered" evidence="9">
    <location>
        <begin position="1"/>
        <end position="165"/>
    </location>
</feature>
<feature type="domain" description="Penicillin-binding protein transpeptidase" evidence="11">
    <location>
        <begin position="576"/>
        <end position="858"/>
    </location>
</feature>
<keyword evidence="3 13" id="KW-0328">Glycosyltransferase</keyword>
<dbReference type="InterPro" id="IPR023346">
    <property type="entry name" value="Lysozyme-like_dom_sf"/>
</dbReference>
<dbReference type="Gene3D" id="1.10.3810.10">
    <property type="entry name" value="Biosynthetic peptidoglycan transglycosylase-like"/>
    <property type="match status" value="1"/>
</dbReference>
<comment type="catalytic activity">
    <reaction evidence="8">
        <text>[GlcNAc-(1-&gt;4)-Mur2Ac(oyl-L-Ala-gamma-D-Glu-L-Lys-D-Ala-D-Ala)](n)-di-trans,octa-cis-undecaprenyl diphosphate + beta-D-GlcNAc-(1-&gt;4)-Mur2Ac(oyl-L-Ala-gamma-D-Glu-L-Lys-D-Ala-D-Ala)-di-trans,octa-cis-undecaprenyl diphosphate = [GlcNAc-(1-&gt;4)-Mur2Ac(oyl-L-Ala-gamma-D-Glu-L-Lys-D-Ala-D-Ala)](n+1)-di-trans,octa-cis-undecaprenyl diphosphate + di-trans,octa-cis-undecaprenyl diphosphate + H(+)</text>
        <dbReference type="Rhea" id="RHEA:23708"/>
        <dbReference type="Rhea" id="RHEA-COMP:9602"/>
        <dbReference type="Rhea" id="RHEA-COMP:9603"/>
        <dbReference type="ChEBI" id="CHEBI:15378"/>
        <dbReference type="ChEBI" id="CHEBI:58405"/>
        <dbReference type="ChEBI" id="CHEBI:60033"/>
        <dbReference type="ChEBI" id="CHEBI:78435"/>
        <dbReference type="EC" id="2.4.99.28"/>
    </reaction>
</comment>
<comment type="catalytic activity">
    <reaction evidence="7">
        <text>Preferential cleavage: (Ac)2-L-Lys-D-Ala-|-D-Ala. Also transpeptidation of peptidyl-alanyl moieties that are N-acyl substituents of D-alanine.</text>
        <dbReference type="EC" id="3.4.16.4"/>
    </reaction>
</comment>
<dbReference type="EMBL" id="JBHTAC010000019">
    <property type="protein sequence ID" value="MFC7244732.1"/>
    <property type="molecule type" value="Genomic_DNA"/>
</dbReference>
<feature type="compositionally biased region" description="Low complexity" evidence="9">
    <location>
        <begin position="91"/>
        <end position="125"/>
    </location>
</feature>
<reference evidence="14" key="1">
    <citation type="journal article" date="2019" name="Int. J. Syst. Evol. Microbiol.">
        <title>The Global Catalogue of Microorganisms (GCM) 10K type strain sequencing project: providing services to taxonomists for standard genome sequencing and annotation.</title>
        <authorList>
            <consortium name="The Broad Institute Genomics Platform"/>
            <consortium name="The Broad Institute Genome Sequencing Center for Infectious Disease"/>
            <person name="Wu L."/>
            <person name="Ma J."/>
        </authorList>
    </citation>
    <scope>NUCLEOTIDE SEQUENCE [LARGE SCALE GENOMIC DNA]</scope>
    <source>
        <strain evidence="14">CGMCC 1.9106</strain>
    </source>
</reference>
<evidence type="ECO:0000256" key="6">
    <source>
        <dbReference type="ARBA" id="ARBA00023268"/>
    </source>
</evidence>
<dbReference type="SUPFAM" id="SSF56601">
    <property type="entry name" value="beta-lactamase/transpeptidase-like"/>
    <property type="match status" value="1"/>
</dbReference>
<sequence length="979" mass="102550">MTSYGDPHAGNGYDDEQYRQSYPAPVQNSGRASVPSDDYGYDYSSSDQADYGQYSAGSGGYAQGGGYGGADQNGYGDQGYGQAPVNPPISPAAGRASVGASAGRATVGGSAGRASVGAPAGRASVPGVAGRASVRPAGLDMEDDAQPAGKGKNAKAGKNGKSGKKKRNKLTIALASVAVLIMLAGGGMIAFTSFLSGVPEPGEFKTQENTLIFASDGKTQVAQLGTENRRIVDMKVLDKKVKDTLIAGEDQEFYNHDGIDLWGIARAAWNNLTGGATQGASTITQQYARAAAQDLEVSYARKLREAVWARELEQEYSKDDILGFYVNTAYFGRGATGVGAAAKAYFGPGVDAEKLTVSQAALLGAVLKQPEPQCGDVELKDCQYKGYDPQNDEAAAKDRWNYVLNSVVKMGTLTQAEVDQVKAEGFPKTVAFTPGGKNNATWGIKDSSTGPVINYIKKEMETPEVKKALEAIGVTDWKNGGLKITLTIDAKAQADLETRLRREYVVVEVCKDKKNKVVPFTIAEDGKTRLGKDGKPLAVDLKTSDPKKITCGPVVSKETTPKTSMLYKYPKNVTAAAVAINPQTGAVLAYYGGMDGTTYDKAGKNGEGGPFVGGGHSPASSFKIYTLAAAVQAGISVESHWDPTPFKPKGAKTEIRNAGRDGADAGCHTNCTLKLMAQKSYNVPFYKVTEKIGPAAVLDMAAKAGVSMIWDDGNKAYDLTKKKGSEIPLGPHVGFGQYPITVLDHASGIATFAANGIYNKPHFVAKVERKVTEGGKSVWKPVPGTGPKIKGKQTIDPKVVGEVNAVLENYSGTKLSNRDSVSKSGTWQAGNQWAGQNSSAWYVGYTPQIATAVWVGNYVNESEPIKDPGGNKIGSGDLPKDIWKSFMNKANEVLKFGPKPIERGCGGCIGDPDAGDGKETTPTPDPGACFLNPNQPGCENQPGGPGGPGGPGNNPNPSPTPSGTGGGGICIPKPGKPCP</sequence>
<dbReference type="PANTHER" id="PTHR32282:SF34">
    <property type="entry name" value="PENICILLIN-BINDING PROTEIN 1A"/>
    <property type="match status" value="1"/>
</dbReference>
<evidence type="ECO:0000256" key="1">
    <source>
        <dbReference type="ARBA" id="ARBA00022645"/>
    </source>
</evidence>
<dbReference type="Pfam" id="PF00912">
    <property type="entry name" value="Transgly"/>
    <property type="match status" value="1"/>
</dbReference>
<proteinExistence type="predicted"/>
<name>A0ABW2H1A6_9ACTN</name>
<evidence type="ECO:0000256" key="10">
    <source>
        <dbReference type="SAM" id="Phobius"/>
    </source>
</evidence>
<evidence type="ECO:0000259" key="12">
    <source>
        <dbReference type="Pfam" id="PF00912"/>
    </source>
</evidence>
<keyword evidence="2" id="KW-0645">Protease</keyword>
<feature type="compositionally biased region" description="Low complexity" evidence="9">
    <location>
        <begin position="932"/>
        <end position="942"/>
    </location>
</feature>
<evidence type="ECO:0000256" key="4">
    <source>
        <dbReference type="ARBA" id="ARBA00022679"/>
    </source>
</evidence>
<organism evidence="13 14">
    <name type="scientific">Catellatospora aurea</name>
    <dbReference type="NCBI Taxonomy" id="1337874"/>
    <lineage>
        <taxon>Bacteria</taxon>
        <taxon>Bacillati</taxon>
        <taxon>Actinomycetota</taxon>
        <taxon>Actinomycetes</taxon>
        <taxon>Micromonosporales</taxon>
        <taxon>Micromonosporaceae</taxon>
        <taxon>Catellatospora</taxon>
    </lineage>
</organism>
<evidence type="ECO:0000256" key="9">
    <source>
        <dbReference type="SAM" id="MobiDB-lite"/>
    </source>
</evidence>